<gene>
    <name evidence="1" type="ORF">THIARS_70471</name>
</gene>
<evidence type="ECO:0000313" key="1">
    <source>
        <dbReference type="EMBL" id="SBP88851.1"/>
    </source>
</evidence>
<protein>
    <submittedName>
        <fullName evidence="1">Uncharacterized protein</fullName>
    </submittedName>
</protein>
<sequence length="258" mass="26144">MAAVAVDGWVGRRGCAALAARNDASGGVCRAWSDELGGMAAEATSKGVAEEFCVDGPGSVGCGSGGCPASPTGRGGGMRGVSCGASAWRFPWAASLRRCGCRWGVPLGAMAKCVPSSAWSWCRGSNRTSTRWRGAGAVCGARKICKPHSTSTCRASTVGATLQKSRAVGMDAARTKAGGALAGAACMGPGGSEGGAEAIILRICVGLGEHGFAHLEHSANAQARRTINAAVATQSDFGPCRRFGLSRGVRRRGWRVLG</sequence>
<keyword evidence="2" id="KW-1185">Reference proteome</keyword>
<accession>A0A238D6K4</accession>
<organism evidence="1 2">
    <name type="scientific">Thiomonas delicata</name>
    <name type="common">Thiomonas cuprina</name>
    <dbReference type="NCBI Taxonomy" id="364030"/>
    <lineage>
        <taxon>Bacteria</taxon>
        <taxon>Pseudomonadati</taxon>
        <taxon>Pseudomonadota</taxon>
        <taxon>Betaproteobacteria</taxon>
        <taxon>Burkholderiales</taxon>
        <taxon>Thiomonas</taxon>
    </lineage>
</organism>
<dbReference type="Proteomes" id="UP000214566">
    <property type="component" value="Unassembled WGS sequence"/>
</dbReference>
<reference evidence="1 2" key="1">
    <citation type="submission" date="2016-06" db="EMBL/GenBank/DDBJ databases">
        <authorList>
            <person name="Kjaerup R.B."/>
            <person name="Dalgaard T.S."/>
            <person name="Juul-Madsen H.R."/>
        </authorList>
    </citation>
    <scope>NUCLEOTIDE SEQUENCE [LARGE SCALE GENOMIC DNA]</scope>
    <source>
        <strain evidence="1 2">DSM 16361</strain>
    </source>
</reference>
<dbReference type="AlphaFoldDB" id="A0A238D6K4"/>
<evidence type="ECO:0000313" key="2">
    <source>
        <dbReference type="Proteomes" id="UP000214566"/>
    </source>
</evidence>
<name>A0A238D6K4_THIDL</name>
<dbReference type="EMBL" id="FLMQ01000056">
    <property type="protein sequence ID" value="SBP88851.1"/>
    <property type="molecule type" value="Genomic_DNA"/>
</dbReference>
<proteinExistence type="predicted"/>